<dbReference type="HOGENOM" id="CLU_001265_30_13_1"/>
<dbReference type="AlphaFoldDB" id="A0A084B620"/>
<dbReference type="GO" id="GO:0005351">
    <property type="term" value="F:carbohydrate:proton symporter activity"/>
    <property type="evidence" value="ECO:0007669"/>
    <property type="project" value="TreeGrafter"/>
</dbReference>
<organism evidence="8 9">
    <name type="scientific">Stachybotrys chartarum (strain CBS 109288 / IBT 7711)</name>
    <name type="common">Toxic black mold</name>
    <name type="synonym">Stilbospora chartarum</name>
    <dbReference type="NCBI Taxonomy" id="1280523"/>
    <lineage>
        <taxon>Eukaryota</taxon>
        <taxon>Fungi</taxon>
        <taxon>Dikarya</taxon>
        <taxon>Ascomycota</taxon>
        <taxon>Pezizomycotina</taxon>
        <taxon>Sordariomycetes</taxon>
        <taxon>Hypocreomycetidae</taxon>
        <taxon>Hypocreales</taxon>
        <taxon>Stachybotryaceae</taxon>
        <taxon>Stachybotrys</taxon>
    </lineage>
</organism>
<feature type="transmembrane region" description="Helical" evidence="6">
    <location>
        <begin position="85"/>
        <end position="107"/>
    </location>
</feature>
<evidence type="ECO:0000256" key="3">
    <source>
        <dbReference type="ARBA" id="ARBA00022692"/>
    </source>
</evidence>
<dbReference type="InterPro" id="IPR050360">
    <property type="entry name" value="MFS_Sugar_Transporters"/>
</dbReference>
<dbReference type="EMBL" id="KL647944">
    <property type="protein sequence ID" value="KEY72999.1"/>
    <property type="molecule type" value="Genomic_DNA"/>
</dbReference>
<name>A0A084B620_STACB</name>
<sequence length="540" mass="60353">MALKGLKEKAGLGEKLSATEQARQEAPQFEHVTWYKDRGLRHLTVYAIVLCVTSAGTGYDGSFFNNYQNFESWRVTFGFPSGSELGLLGAFYQIGSVCSIPMVPLIADRWGRKPCIGIGFVIMAIGAAVQAAANDYGTFCAGRVLLGFGNSFSQICSPMLLTEICHPQHRARFTTVYNCLWNLGALIVNWTCFGTNYWGFNTWQWRFPAIVQGVPGLIQLCFLWHMPESPRFLIAKDRQDEALQILAKYHANGDTEHPTVQFEYREINDTIKLEQSAKTATRYIDFLKTKGNRYRLSILIALGLFSQWSGNGVISNYSNRLYGNLGMEDQAIIGLNAGSTSMSMLVAIGFALLVDRVNRRFMFLLATGGMFASLAAWTLACGLYEQQQASGADIGMILMIWCHQFFYSTAWSGLLVGYAVEILPYSLRAKGLMIMNMSIQVALLLNTYLNPLAFEEWESPNESGYGGTTWYLYLIYTIWVGGELVFVYLMFVETRGPTLEELVKVIDGPGAQLAEVDLVVMEKDLNKDDHVERVSSSKEV</sequence>
<dbReference type="InterPro" id="IPR036259">
    <property type="entry name" value="MFS_trans_sf"/>
</dbReference>
<keyword evidence="5 6" id="KW-0472">Membrane</keyword>
<comment type="subcellular location">
    <subcellularLocation>
        <location evidence="1">Membrane</location>
        <topology evidence="1">Multi-pass membrane protein</topology>
    </subcellularLocation>
</comment>
<evidence type="ECO:0000256" key="5">
    <source>
        <dbReference type="ARBA" id="ARBA00023136"/>
    </source>
</evidence>
<feature type="transmembrane region" description="Helical" evidence="6">
    <location>
        <begin position="396"/>
        <end position="420"/>
    </location>
</feature>
<feature type="transmembrane region" description="Helical" evidence="6">
    <location>
        <begin position="432"/>
        <end position="450"/>
    </location>
</feature>
<evidence type="ECO:0000313" key="9">
    <source>
        <dbReference type="Proteomes" id="UP000028045"/>
    </source>
</evidence>
<dbReference type="SUPFAM" id="SSF103473">
    <property type="entry name" value="MFS general substrate transporter"/>
    <property type="match status" value="1"/>
</dbReference>
<keyword evidence="4 6" id="KW-1133">Transmembrane helix</keyword>
<evidence type="ECO:0000256" key="2">
    <source>
        <dbReference type="ARBA" id="ARBA00010992"/>
    </source>
</evidence>
<feature type="transmembrane region" description="Helical" evidence="6">
    <location>
        <begin position="361"/>
        <end position="384"/>
    </location>
</feature>
<evidence type="ECO:0000256" key="6">
    <source>
        <dbReference type="SAM" id="Phobius"/>
    </source>
</evidence>
<feature type="transmembrane region" description="Helical" evidence="6">
    <location>
        <begin position="176"/>
        <end position="199"/>
    </location>
</feature>
<evidence type="ECO:0000256" key="1">
    <source>
        <dbReference type="ARBA" id="ARBA00004141"/>
    </source>
</evidence>
<feature type="domain" description="Major facilitator superfamily (MFS) profile" evidence="7">
    <location>
        <begin position="46"/>
        <end position="495"/>
    </location>
</feature>
<dbReference type="Gene3D" id="1.20.1250.20">
    <property type="entry name" value="MFS general substrate transporter like domains"/>
    <property type="match status" value="1"/>
</dbReference>
<comment type="similarity">
    <text evidence="2">Belongs to the major facilitator superfamily. Sugar transporter (TC 2.A.1.1) family.</text>
</comment>
<dbReference type="Pfam" id="PF00083">
    <property type="entry name" value="Sugar_tr"/>
    <property type="match status" value="1"/>
</dbReference>
<gene>
    <name evidence="8" type="ORF">S7711_04663</name>
</gene>
<feature type="transmembrane region" description="Helical" evidence="6">
    <location>
        <begin position="294"/>
        <end position="311"/>
    </location>
</feature>
<evidence type="ECO:0000256" key="4">
    <source>
        <dbReference type="ARBA" id="ARBA00022989"/>
    </source>
</evidence>
<evidence type="ECO:0000313" key="8">
    <source>
        <dbReference type="EMBL" id="KEY72999.1"/>
    </source>
</evidence>
<keyword evidence="9" id="KW-1185">Reference proteome</keyword>
<dbReference type="InterPro" id="IPR020846">
    <property type="entry name" value="MFS_dom"/>
</dbReference>
<accession>A0A084B620</accession>
<keyword evidence="3 6" id="KW-0812">Transmembrane</keyword>
<feature type="transmembrane region" description="Helical" evidence="6">
    <location>
        <begin position="470"/>
        <end position="491"/>
    </location>
</feature>
<dbReference type="InterPro" id="IPR005828">
    <property type="entry name" value="MFS_sugar_transport-like"/>
</dbReference>
<protein>
    <recommendedName>
        <fullName evidence="7">Major facilitator superfamily (MFS) profile domain-containing protein</fullName>
    </recommendedName>
</protein>
<proteinExistence type="inferred from homology"/>
<feature type="transmembrane region" description="Helical" evidence="6">
    <location>
        <begin position="114"/>
        <end position="133"/>
    </location>
</feature>
<dbReference type="OrthoDB" id="6133115at2759"/>
<feature type="transmembrane region" description="Helical" evidence="6">
    <location>
        <begin position="43"/>
        <end position="65"/>
    </location>
</feature>
<dbReference type="PANTHER" id="PTHR48022">
    <property type="entry name" value="PLASTIDIC GLUCOSE TRANSPORTER 4"/>
    <property type="match status" value="1"/>
</dbReference>
<dbReference type="PANTHER" id="PTHR48022:SF31">
    <property type="entry name" value="HEXOSE TRANSPORTER"/>
    <property type="match status" value="1"/>
</dbReference>
<evidence type="ECO:0000259" key="7">
    <source>
        <dbReference type="PROSITE" id="PS50850"/>
    </source>
</evidence>
<dbReference type="GO" id="GO:0016020">
    <property type="term" value="C:membrane"/>
    <property type="evidence" value="ECO:0007669"/>
    <property type="project" value="UniProtKB-SubCell"/>
</dbReference>
<dbReference type="Proteomes" id="UP000028045">
    <property type="component" value="Unassembled WGS sequence"/>
</dbReference>
<reference evidence="8 9" key="1">
    <citation type="journal article" date="2014" name="BMC Genomics">
        <title>Comparative genome sequencing reveals chemotype-specific gene clusters in the toxigenic black mold Stachybotrys.</title>
        <authorList>
            <person name="Semeiks J."/>
            <person name="Borek D."/>
            <person name="Otwinowski Z."/>
            <person name="Grishin N.V."/>
        </authorList>
    </citation>
    <scope>NUCLEOTIDE SEQUENCE [LARGE SCALE GENOMIC DNA]</scope>
    <source>
        <strain evidence="9">CBS 109288 / IBT 7711</strain>
    </source>
</reference>
<feature type="transmembrane region" description="Helical" evidence="6">
    <location>
        <begin position="331"/>
        <end position="354"/>
    </location>
</feature>
<dbReference type="FunFam" id="1.20.1250.20:FF:000117">
    <property type="entry name" value="MFS hexose transporter"/>
    <property type="match status" value="1"/>
</dbReference>
<dbReference type="PROSITE" id="PS50850">
    <property type="entry name" value="MFS"/>
    <property type="match status" value="1"/>
</dbReference>